<accession>A0A0F9BLJ2</accession>
<organism evidence="1">
    <name type="scientific">marine sediment metagenome</name>
    <dbReference type="NCBI Taxonomy" id="412755"/>
    <lineage>
        <taxon>unclassified sequences</taxon>
        <taxon>metagenomes</taxon>
        <taxon>ecological metagenomes</taxon>
    </lineage>
</organism>
<sequence>MEELILMAALFSPIVLARLGVACQRAWFQLART</sequence>
<evidence type="ECO:0000313" key="1">
    <source>
        <dbReference type="EMBL" id="KKL22709.1"/>
    </source>
</evidence>
<gene>
    <name evidence="1" type="ORF">LCGC14_2432750</name>
</gene>
<feature type="non-terminal residue" evidence="1">
    <location>
        <position position="33"/>
    </location>
</feature>
<protein>
    <submittedName>
        <fullName evidence="1">Uncharacterized protein</fullName>
    </submittedName>
</protein>
<name>A0A0F9BLJ2_9ZZZZ</name>
<dbReference type="EMBL" id="LAZR01037248">
    <property type="protein sequence ID" value="KKL22709.1"/>
    <property type="molecule type" value="Genomic_DNA"/>
</dbReference>
<comment type="caution">
    <text evidence="1">The sequence shown here is derived from an EMBL/GenBank/DDBJ whole genome shotgun (WGS) entry which is preliminary data.</text>
</comment>
<proteinExistence type="predicted"/>
<reference evidence="1" key="1">
    <citation type="journal article" date="2015" name="Nature">
        <title>Complex archaea that bridge the gap between prokaryotes and eukaryotes.</title>
        <authorList>
            <person name="Spang A."/>
            <person name="Saw J.H."/>
            <person name="Jorgensen S.L."/>
            <person name="Zaremba-Niedzwiedzka K."/>
            <person name="Martijn J."/>
            <person name="Lind A.E."/>
            <person name="van Eijk R."/>
            <person name="Schleper C."/>
            <person name="Guy L."/>
            <person name="Ettema T.J."/>
        </authorList>
    </citation>
    <scope>NUCLEOTIDE SEQUENCE</scope>
</reference>
<dbReference type="AlphaFoldDB" id="A0A0F9BLJ2"/>